<sequence>MFARKGIEVAVASRRSPRRWRRRRAQSARRSFLSRWRKPLKLTSFFWRSRSGSTGRSQRGRASWQGKTVIDVTNAYGVPVEDLGGLPSSAVIARTLPGARLVKAFNHLPAAALAADPAIGGGRRVIFVSSDDDAAATPVRSLAEQLGFAPVWLGKLAEAGSLVQARDKSWAPLIFQDLFKKGA</sequence>
<proteinExistence type="predicted"/>
<comment type="caution">
    <text evidence="1">The sequence shown here is derived from an EMBL/GenBank/DDBJ whole genome shotgun (WGS) entry which is preliminary data.</text>
</comment>
<name>A0AAD4QSR1_9BILA</name>
<evidence type="ECO:0000313" key="1">
    <source>
        <dbReference type="EMBL" id="KAI1691210.1"/>
    </source>
</evidence>
<dbReference type="InterPro" id="IPR036291">
    <property type="entry name" value="NAD(P)-bd_dom_sf"/>
</dbReference>
<reference evidence="1" key="1">
    <citation type="submission" date="2022-01" db="EMBL/GenBank/DDBJ databases">
        <title>Genome Sequence Resource for Two Populations of Ditylenchus destructor, the Migratory Endoparasitic Phytonematode.</title>
        <authorList>
            <person name="Zhang H."/>
            <person name="Lin R."/>
            <person name="Xie B."/>
        </authorList>
    </citation>
    <scope>NUCLEOTIDE SEQUENCE</scope>
    <source>
        <strain evidence="1">BazhouSP</strain>
    </source>
</reference>
<accession>A0AAD4QSR1</accession>
<keyword evidence="2" id="KW-1185">Reference proteome</keyword>
<dbReference type="Proteomes" id="UP001201812">
    <property type="component" value="Unassembled WGS sequence"/>
</dbReference>
<evidence type="ECO:0000313" key="2">
    <source>
        <dbReference type="Proteomes" id="UP001201812"/>
    </source>
</evidence>
<gene>
    <name evidence="1" type="ORF">DdX_22024</name>
</gene>
<dbReference type="SUPFAM" id="SSF51735">
    <property type="entry name" value="NAD(P)-binding Rossmann-fold domains"/>
    <property type="match status" value="1"/>
</dbReference>
<protein>
    <submittedName>
        <fullName evidence="1">Uncharacterized protein</fullName>
    </submittedName>
</protein>
<dbReference type="Gene3D" id="3.40.50.720">
    <property type="entry name" value="NAD(P)-binding Rossmann-like Domain"/>
    <property type="match status" value="1"/>
</dbReference>
<organism evidence="1 2">
    <name type="scientific">Ditylenchus destructor</name>
    <dbReference type="NCBI Taxonomy" id="166010"/>
    <lineage>
        <taxon>Eukaryota</taxon>
        <taxon>Metazoa</taxon>
        <taxon>Ecdysozoa</taxon>
        <taxon>Nematoda</taxon>
        <taxon>Chromadorea</taxon>
        <taxon>Rhabditida</taxon>
        <taxon>Tylenchina</taxon>
        <taxon>Tylenchomorpha</taxon>
        <taxon>Sphaerularioidea</taxon>
        <taxon>Anguinidae</taxon>
        <taxon>Anguininae</taxon>
        <taxon>Ditylenchus</taxon>
    </lineage>
</organism>
<dbReference type="EMBL" id="JAKKPZ010000980">
    <property type="protein sequence ID" value="KAI1691210.1"/>
    <property type="molecule type" value="Genomic_DNA"/>
</dbReference>
<dbReference type="AlphaFoldDB" id="A0AAD4QSR1"/>